<evidence type="ECO:0000313" key="4">
    <source>
        <dbReference type="Proteomes" id="UP000321046"/>
    </source>
</evidence>
<dbReference type="GO" id="GO:0006749">
    <property type="term" value="P:glutathione metabolic process"/>
    <property type="evidence" value="ECO:0007669"/>
    <property type="project" value="TreeGrafter"/>
</dbReference>
<dbReference type="OrthoDB" id="9761586at2"/>
<comment type="caution">
    <text evidence="3">The sequence shown here is derived from an EMBL/GenBank/DDBJ whole genome shotgun (WGS) entry which is preliminary data.</text>
</comment>
<feature type="region of interest" description="Disordered" evidence="1">
    <location>
        <begin position="502"/>
        <end position="522"/>
    </location>
</feature>
<dbReference type="GO" id="GO:0005829">
    <property type="term" value="C:cytosol"/>
    <property type="evidence" value="ECO:0007669"/>
    <property type="project" value="TreeGrafter"/>
</dbReference>
<dbReference type="EMBL" id="VOSL01000054">
    <property type="protein sequence ID" value="TXD34552.1"/>
    <property type="molecule type" value="Genomic_DNA"/>
</dbReference>
<evidence type="ECO:0000313" key="3">
    <source>
        <dbReference type="EMBL" id="TXD34552.1"/>
    </source>
</evidence>
<name>A0A5C6WYI1_9DELT</name>
<accession>A0A5C6WYI1</accession>
<dbReference type="PANTHER" id="PTHR11365:SF23">
    <property type="entry name" value="HYPOTHETICAL 5-OXOPROLINASE (EUROFUNG)-RELATED"/>
    <property type="match status" value="1"/>
</dbReference>
<dbReference type="RefSeq" id="WP_146974933.1">
    <property type="nucleotide sequence ID" value="NZ_VOSL01000054.1"/>
</dbReference>
<dbReference type="Proteomes" id="UP000321046">
    <property type="component" value="Unassembled WGS sequence"/>
</dbReference>
<dbReference type="Pfam" id="PF02538">
    <property type="entry name" value="Hydantoinase_B"/>
    <property type="match status" value="1"/>
</dbReference>
<feature type="domain" description="Hydantoinase B/oxoprolinase" evidence="2">
    <location>
        <begin position="2"/>
        <end position="514"/>
    </location>
</feature>
<dbReference type="InterPro" id="IPR003692">
    <property type="entry name" value="Hydantoinase_B"/>
</dbReference>
<sequence length="522" mass="55341">MDAITLELERHRFASIAEEMGVVLMRSAFSPNIKERRDYSCAIFDGAGEMVAQAAHIPVHLGSAPMSVAAALETLPMKPGQHIILNDPYAGGTHLPDITLVSPVFDGAGELAFVVANRAHHADVGGRWPGSMGLSEHIDEEGIRLGPQVFDEDVMEAITSASRTPEERRGDLQAQLAANLRGVARLEAELERRGKDVLDSCRALQAHSERFMREVLREVGEGRWSYEDALDDDGLGSGAIRIHCDLRIEDGRATVDLRGSAPAVRGPLNVPRAVAVSAALYCFRCLAPPELPSNGGYMRCVEVLTEAGTVVDASYPAAVALGNVETSQRIVDVVFGALALALPGRIPAASCGSMNNLTIGGDDPRHGGRPFAYYETIAGGAGAGPGWEGQSAVHTHMTNTLNTPVEALEHAYPIRMVRYARREGSGGAGRYRGGEGVVREMIFEAAATVSVMAERRRFAPYGLEGGAPGVCGATRLVRARTGREDVLEGKVSVEVEAGDRLIIETPGGGGYGTPDDAGGDST</sequence>
<reference evidence="3 4" key="1">
    <citation type="submission" date="2019-08" db="EMBL/GenBank/DDBJ databases">
        <title>Bradymonadales sp. TMQ2.</title>
        <authorList>
            <person name="Liang Q."/>
        </authorList>
    </citation>
    <scope>NUCLEOTIDE SEQUENCE [LARGE SCALE GENOMIC DNA]</scope>
    <source>
        <strain evidence="3 4">TMQ2</strain>
    </source>
</reference>
<dbReference type="PANTHER" id="PTHR11365">
    <property type="entry name" value="5-OXOPROLINASE RELATED"/>
    <property type="match status" value="1"/>
</dbReference>
<feature type="compositionally biased region" description="Low complexity" evidence="1">
    <location>
        <begin position="513"/>
        <end position="522"/>
    </location>
</feature>
<organism evidence="3 4">
    <name type="scientific">Lujinxingia vulgaris</name>
    <dbReference type="NCBI Taxonomy" id="2600176"/>
    <lineage>
        <taxon>Bacteria</taxon>
        <taxon>Deltaproteobacteria</taxon>
        <taxon>Bradymonadales</taxon>
        <taxon>Lujinxingiaceae</taxon>
        <taxon>Lujinxingia</taxon>
    </lineage>
</organism>
<dbReference type="AlphaFoldDB" id="A0A5C6WYI1"/>
<protein>
    <submittedName>
        <fullName evidence="3">Hydantoinase B/oxoprolinase family protein</fullName>
    </submittedName>
</protein>
<dbReference type="GO" id="GO:0017168">
    <property type="term" value="F:5-oxoprolinase (ATP-hydrolyzing) activity"/>
    <property type="evidence" value="ECO:0007669"/>
    <property type="project" value="TreeGrafter"/>
</dbReference>
<dbReference type="InterPro" id="IPR045079">
    <property type="entry name" value="Oxoprolinase-like"/>
</dbReference>
<proteinExistence type="predicted"/>
<evidence type="ECO:0000259" key="2">
    <source>
        <dbReference type="Pfam" id="PF02538"/>
    </source>
</evidence>
<gene>
    <name evidence="3" type="ORF">FRC96_13100</name>
</gene>
<evidence type="ECO:0000256" key="1">
    <source>
        <dbReference type="SAM" id="MobiDB-lite"/>
    </source>
</evidence>